<dbReference type="InterPro" id="IPR036514">
    <property type="entry name" value="SGNH_hydro_sf"/>
</dbReference>
<dbReference type="Pfam" id="PF01757">
    <property type="entry name" value="Acyl_transf_3"/>
    <property type="match status" value="1"/>
</dbReference>
<evidence type="ECO:0000313" key="11">
    <source>
        <dbReference type="EMBL" id="RSB66419.1"/>
    </source>
</evidence>
<organism evidence="11 12">
    <name type="scientific">Rhizobium pisi</name>
    <dbReference type="NCBI Taxonomy" id="574561"/>
    <lineage>
        <taxon>Bacteria</taxon>
        <taxon>Pseudomonadati</taxon>
        <taxon>Pseudomonadota</taxon>
        <taxon>Alphaproteobacteria</taxon>
        <taxon>Hyphomicrobiales</taxon>
        <taxon>Rhizobiaceae</taxon>
        <taxon>Rhizobium/Agrobacterium group</taxon>
        <taxon>Rhizobium</taxon>
    </lineage>
</organism>
<evidence type="ECO:0000256" key="4">
    <source>
        <dbReference type="ARBA" id="ARBA00022692"/>
    </source>
</evidence>
<dbReference type="Gene3D" id="3.40.50.1110">
    <property type="entry name" value="SGNH hydrolase"/>
    <property type="match status" value="1"/>
</dbReference>
<feature type="domain" description="SGNH" evidence="10">
    <location>
        <begin position="407"/>
        <end position="643"/>
    </location>
</feature>
<proteinExistence type="predicted"/>
<gene>
    <name evidence="11" type="ORF">EFD55_24950</name>
</gene>
<dbReference type="GO" id="GO:0009103">
    <property type="term" value="P:lipopolysaccharide biosynthetic process"/>
    <property type="evidence" value="ECO:0007669"/>
    <property type="project" value="TreeGrafter"/>
</dbReference>
<keyword evidence="2" id="KW-1003">Cell membrane</keyword>
<dbReference type="InterPro" id="IPR043968">
    <property type="entry name" value="SGNH"/>
</dbReference>
<dbReference type="Proteomes" id="UP000277279">
    <property type="component" value="Unassembled WGS sequence"/>
</dbReference>
<accession>A0A427MEZ1</accession>
<dbReference type="EMBL" id="RJJT01000020">
    <property type="protein sequence ID" value="RSB66419.1"/>
    <property type="molecule type" value="Genomic_DNA"/>
</dbReference>
<feature type="transmembrane region" description="Helical" evidence="8">
    <location>
        <begin position="192"/>
        <end position="213"/>
    </location>
</feature>
<dbReference type="AlphaFoldDB" id="A0A427MEZ1"/>
<dbReference type="PANTHER" id="PTHR23028:SF53">
    <property type="entry name" value="ACYL_TRANSF_3 DOMAIN-CONTAINING PROTEIN"/>
    <property type="match status" value="1"/>
</dbReference>
<dbReference type="InterPro" id="IPR050879">
    <property type="entry name" value="Acyltransferase_3"/>
</dbReference>
<keyword evidence="5 8" id="KW-1133">Transmembrane helix</keyword>
<evidence type="ECO:0000259" key="9">
    <source>
        <dbReference type="Pfam" id="PF01757"/>
    </source>
</evidence>
<dbReference type="Pfam" id="PF19040">
    <property type="entry name" value="SGNH"/>
    <property type="match status" value="1"/>
</dbReference>
<evidence type="ECO:0000256" key="8">
    <source>
        <dbReference type="SAM" id="Phobius"/>
    </source>
</evidence>
<evidence type="ECO:0000256" key="2">
    <source>
        <dbReference type="ARBA" id="ARBA00022475"/>
    </source>
</evidence>
<feature type="transmembrane region" description="Helical" evidence="8">
    <location>
        <begin position="278"/>
        <end position="302"/>
    </location>
</feature>
<feature type="transmembrane region" description="Helical" evidence="8">
    <location>
        <begin position="37"/>
        <end position="57"/>
    </location>
</feature>
<feature type="transmembrane region" description="Helical" evidence="8">
    <location>
        <begin position="168"/>
        <end position="186"/>
    </location>
</feature>
<reference evidence="11 12" key="1">
    <citation type="submission" date="2018-11" db="EMBL/GenBank/DDBJ databases">
        <authorList>
            <person name="Huo Y."/>
        </authorList>
    </citation>
    <scope>NUCLEOTIDE SEQUENCE [LARGE SCALE GENOMIC DNA]</scope>
    <source>
        <strain evidence="11 12">DSM 30132</strain>
    </source>
</reference>
<dbReference type="InterPro" id="IPR002656">
    <property type="entry name" value="Acyl_transf_3_dom"/>
</dbReference>
<feature type="transmembrane region" description="Helical" evidence="8">
    <location>
        <begin position="78"/>
        <end position="97"/>
    </location>
</feature>
<feature type="transmembrane region" description="Helical" evidence="8">
    <location>
        <begin position="352"/>
        <end position="376"/>
    </location>
</feature>
<evidence type="ECO:0000256" key="1">
    <source>
        <dbReference type="ARBA" id="ARBA00004651"/>
    </source>
</evidence>
<dbReference type="GO" id="GO:0005886">
    <property type="term" value="C:plasma membrane"/>
    <property type="evidence" value="ECO:0007669"/>
    <property type="project" value="UniProtKB-SubCell"/>
</dbReference>
<feature type="transmembrane region" description="Helical" evidence="8">
    <location>
        <begin position="12"/>
        <end position="31"/>
    </location>
</feature>
<protein>
    <submittedName>
        <fullName evidence="11">Acyltransferase</fullName>
    </submittedName>
</protein>
<feature type="domain" description="Acyltransferase 3" evidence="9">
    <location>
        <begin position="12"/>
        <end position="328"/>
    </location>
</feature>
<evidence type="ECO:0000256" key="5">
    <source>
        <dbReference type="ARBA" id="ARBA00022989"/>
    </source>
</evidence>
<dbReference type="SUPFAM" id="SSF52266">
    <property type="entry name" value="SGNH hydrolase"/>
    <property type="match status" value="1"/>
</dbReference>
<dbReference type="OrthoDB" id="9796461at2"/>
<sequence length="663" mass="73283">MDAHVKMNYRPDLDGLRAIAVLGVLLFHFSIGPFPGGFVGVDIFFVISGYLITRLIVEEVEQGRFSFKRFYVRRMRRLFPALLFMLLCSLVAAALIFPPEQMTGFGASLAASVFSVSNITFWSEHGYFDVNSHLKPLLHTWSLGVEEQFYLVWPFALVLLLRFGRKAVMAALALVFVASLGANLVMEPYRSTLFYLSPFRFFEFAIGAGLVLMPTARSNAAMEGALLSGLVMIAYSYRDFTEATLFPSYPALVPTVGAALAIWGGQARWSGLLLRNRAAASVGLISYSLYLAHWPLLVFWRYGSAEPLARNEGVALLILTFAIAWAMYVFVERPFRERNAAGYLILPRVYMRGAVVAALAVSAIGLQVLVSHGWLWRLGERGEFIGEFVRGGDRRADAQYGGSGCSTPCSTSTESRKPDVIFIGDSHSRQYYRGAKEALAGLKVDFYAFPSCQFFSLEYTRDYTGYADPVLYDSQCREARKQAFEGIRKAPDALIVLGEYWYPVRMLSEAGRAPWAVTTPEAYYQFVGAEVSRLRKSFGNRQMVVLGSVPTSGGIGSPLGCFGNLYRVDPGCLKQPISNPAISKRAEINELLAENLSPAVTFVDPFDALCARKECTVMSDGPLYSDDTHLSGLGAKKVMAEVATTIKRKLAVRGAEVSRQVIQ</sequence>
<keyword evidence="7 11" id="KW-0012">Acyltransferase</keyword>
<dbReference type="GO" id="GO:0016747">
    <property type="term" value="F:acyltransferase activity, transferring groups other than amino-acyl groups"/>
    <property type="evidence" value="ECO:0007669"/>
    <property type="project" value="InterPro"/>
</dbReference>
<evidence type="ECO:0000259" key="10">
    <source>
        <dbReference type="Pfam" id="PF19040"/>
    </source>
</evidence>
<evidence type="ECO:0000313" key="12">
    <source>
        <dbReference type="Proteomes" id="UP000277279"/>
    </source>
</evidence>
<comment type="subcellular location">
    <subcellularLocation>
        <location evidence="1">Cell membrane</location>
        <topology evidence="1">Multi-pass membrane protein</topology>
    </subcellularLocation>
</comment>
<feature type="transmembrane region" description="Helical" evidence="8">
    <location>
        <begin position="314"/>
        <end position="331"/>
    </location>
</feature>
<keyword evidence="4 8" id="KW-0812">Transmembrane</keyword>
<comment type="caution">
    <text evidence="11">The sequence shown here is derived from an EMBL/GenBank/DDBJ whole genome shotgun (WGS) entry which is preliminary data.</text>
</comment>
<dbReference type="GO" id="GO:0016788">
    <property type="term" value="F:hydrolase activity, acting on ester bonds"/>
    <property type="evidence" value="ECO:0007669"/>
    <property type="project" value="UniProtKB-ARBA"/>
</dbReference>
<name>A0A427MEZ1_9HYPH</name>
<evidence type="ECO:0000256" key="7">
    <source>
        <dbReference type="ARBA" id="ARBA00023315"/>
    </source>
</evidence>
<keyword evidence="6 8" id="KW-0472">Membrane</keyword>
<dbReference type="PANTHER" id="PTHR23028">
    <property type="entry name" value="ACETYLTRANSFERASE"/>
    <property type="match status" value="1"/>
</dbReference>
<feature type="transmembrane region" description="Helical" evidence="8">
    <location>
        <begin position="249"/>
        <end position="266"/>
    </location>
</feature>
<evidence type="ECO:0000256" key="3">
    <source>
        <dbReference type="ARBA" id="ARBA00022679"/>
    </source>
</evidence>
<evidence type="ECO:0000256" key="6">
    <source>
        <dbReference type="ARBA" id="ARBA00023136"/>
    </source>
</evidence>
<keyword evidence="3 11" id="KW-0808">Transferase</keyword>